<dbReference type="Pfam" id="PF01545">
    <property type="entry name" value="Cation_efflux"/>
    <property type="match status" value="1"/>
</dbReference>
<dbReference type="InterPro" id="IPR058533">
    <property type="entry name" value="Cation_efflux_TM"/>
</dbReference>
<dbReference type="GO" id="GO:0016020">
    <property type="term" value="C:membrane"/>
    <property type="evidence" value="ECO:0007669"/>
    <property type="project" value="UniProtKB-SubCell"/>
</dbReference>
<feature type="transmembrane region" description="Helical" evidence="5">
    <location>
        <begin position="50"/>
        <end position="67"/>
    </location>
</feature>
<feature type="transmembrane region" description="Helical" evidence="5">
    <location>
        <begin position="74"/>
        <end position="95"/>
    </location>
</feature>
<sequence>MPGAGPSEADKRLRQTLWLVIGLNLTFFVVEFIVALSIGSVSLFADSVDFVEDTAMSLLVLAAVRLSPLTRARLGFAFAGVLLLPAIAFLVTLAHKLISATPLVPEPALFALTGLAAFTVNTTCALLLARVRNAAGSLTRAAFLSARNDMIANIAIMAAAGVTALWPSIWPDIVVGLGIAALNADAAREIWEAARSEHGAALGGPDAPG</sequence>
<comment type="subcellular location">
    <subcellularLocation>
        <location evidence="1">Membrane</location>
        <topology evidence="1">Multi-pass membrane protein</topology>
    </subcellularLocation>
</comment>
<dbReference type="RefSeq" id="WP_115835669.1">
    <property type="nucleotide sequence ID" value="NZ_CP025086.1"/>
</dbReference>
<evidence type="ECO:0000259" key="6">
    <source>
        <dbReference type="Pfam" id="PF01545"/>
    </source>
</evidence>
<keyword evidence="4 5" id="KW-0472">Membrane</keyword>
<accession>A0A3D9Z2D0</accession>
<proteinExistence type="predicted"/>
<feature type="transmembrane region" description="Helical" evidence="5">
    <location>
        <begin position="150"/>
        <end position="169"/>
    </location>
</feature>
<reference evidence="7 8" key="1">
    <citation type="submission" date="2018-08" db="EMBL/GenBank/DDBJ databases">
        <title>Genomic Encyclopedia of Type Strains, Phase IV (KMG-IV): sequencing the most valuable type-strain genomes for metagenomic binning, comparative biology and taxonomic classification.</title>
        <authorList>
            <person name="Goeker M."/>
        </authorList>
    </citation>
    <scope>NUCLEOTIDE SEQUENCE [LARGE SCALE GENOMIC DNA]</scope>
    <source>
        <strain evidence="7 8">BW863</strain>
    </source>
</reference>
<feature type="transmembrane region" description="Helical" evidence="5">
    <location>
        <begin position="17"/>
        <end position="38"/>
    </location>
</feature>
<keyword evidence="3 5" id="KW-1133">Transmembrane helix</keyword>
<evidence type="ECO:0000313" key="7">
    <source>
        <dbReference type="EMBL" id="REF87469.1"/>
    </source>
</evidence>
<dbReference type="AlphaFoldDB" id="A0A3D9Z2D0"/>
<dbReference type="GO" id="GO:0008324">
    <property type="term" value="F:monoatomic cation transmembrane transporter activity"/>
    <property type="evidence" value="ECO:0007669"/>
    <property type="project" value="InterPro"/>
</dbReference>
<comment type="caution">
    <text evidence="7">The sequence shown here is derived from an EMBL/GenBank/DDBJ whole genome shotgun (WGS) entry which is preliminary data.</text>
</comment>
<dbReference type="Gene3D" id="1.20.1510.10">
    <property type="entry name" value="Cation efflux protein transmembrane domain"/>
    <property type="match status" value="1"/>
</dbReference>
<keyword evidence="8" id="KW-1185">Reference proteome</keyword>
<evidence type="ECO:0000256" key="3">
    <source>
        <dbReference type="ARBA" id="ARBA00022989"/>
    </source>
</evidence>
<keyword evidence="2 5" id="KW-0812">Transmembrane</keyword>
<dbReference type="Proteomes" id="UP000256900">
    <property type="component" value="Unassembled WGS sequence"/>
</dbReference>
<dbReference type="EMBL" id="QUMO01000002">
    <property type="protein sequence ID" value="REF87469.1"/>
    <property type="molecule type" value="Genomic_DNA"/>
</dbReference>
<name>A0A3D9Z2D0_9HYPH</name>
<evidence type="ECO:0000256" key="4">
    <source>
        <dbReference type="ARBA" id="ARBA00023136"/>
    </source>
</evidence>
<gene>
    <name evidence="7" type="ORF">DES32_1092</name>
</gene>
<organism evidence="7 8">
    <name type="scientific">Methylovirgula ligni</name>
    <dbReference type="NCBI Taxonomy" id="569860"/>
    <lineage>
        <taxon>Bacteria</taxon>
        <taxon>Pseudomonadati</taxon>
        <taxon>Pseudomonadota</taxon>
        <taxon>Alphaproteobacteria</taxon>
        <taxon>Hyphomicrobiales</taxon>
        <taxon>Beijerinckiaceae</taxon>
        <taxon>Methylovirgula</taxon>
    </lineage>
</organism>
<dbReference type="OrthoDB" id="9799649at2"/>
<protein>
    <submittedName>
        <fullName evidence="7">Cation efflux family protein</fullName>
    </submittedName>
</protein>
<evidence type="ECO:0000256" key="5">
    <source>
        <dbReference type="SAM" id="Phobius"/>
    </source>
</evidence>
<dbReference type="InterPro" id="IPR027469">
    <property type="entry name" value="Cation_efflux_TMD_sf"/>
</dbReference>
<evidence type="ECO:0000256" key="2">
    <source>
        <dbReference type="ARBA" id="ARBA00022692"/>
    </source>
</evidence>
<dbReference type="SUPFAM" id="SSF161111">
    <property type="entry name" value="Cation efflux protein transmembrane domain-like"/>
    <property type="match status" value="1"/>
</dbReference>
<feature type="domain" description="Cation efflux protein transmembrane" evidence="6">
    <location>
        <begin position="17"/>
        <end position="191"/>
    </location>
</feature>
<feature type="transmembrane region" description="Helical" evidence="5">
    <location>
        <begin position="107"/>
        <end position="129"/>
    </location>
</feature>
<evidence type="ECO:0000313" key="8">
    <source>
        <dbReference type="Proteomes" id="UP000256900"/>
    </source>
</evidence>
<evidence type="ECO:0000256" key="1">
    <source>
        <dbReference type="ARBA" id="ARBA00004141"/>
    </source>
</evidence>